<dbReference type="OrthoDB" id="2355635at2"/>
<keyword evidence="3 6" id="KW-0812">Transmembrane</keyword>
<dbReference type="InterPro" id="IPR039072">
    <property type="entry name" value="ATP_synth_I_Bacilli"/>
</dbReference>
<evidence type="ECO:0000256" key="2">
    <source>
        <dbReference type="ARBA" id="ARBA00022475"/>
    </source>
</evidence>
<comment type="caution">
    <text evidence="7">The sequence shown here is derived from an EMBL/GenBank/DDBJ whole genome shotgun (WGS) entry which is preliminary data.</text>
</comment>
<keyword evidence="8" id="KW-1185">Reference proteome</keyword>
<evidence type="ECO:0000256" key="3">
    <source>
        <dbReference type="ARBA" id="ARBA00022692"/>
    </source>
</evidence>
<gene>
    <name evidence="7" type="ORF">ATL39_0297</name>
</gene>
<dbReference type="GO" id="GO:0005886">
    <property type="term" value="C:plasma membrane"/>
    <property type="evidence" value="ECO:0007669"/>
    <property type="project" value="UniProtKB-SubCell"/>
</dbReference>
<feature type="transmembrane region" description="Helical" evidence="6">
    <location>
        <begin position="12"/>
        <end position="29"/>
    </location>
</feature>
<proteinExistence type="predicted"/>
<feature type="transmembrane region" description="Helical" evidence="6">
    <location>
        <begin position="97"/>
        <end position="120"/>
    </location>
</feature>
<dbReference type="AlphaFoldDB" id="A0A419V7P2"/>
<organism evidence="7 8">
    <name type="scientific">Sinobaca qinghaiensis</name>
    <dbReference type="NCBI Taxonomy" id="342944"/>
    <lineage>
        <taxon>Bacteria</taxon>
        <taxon>Bacillati</taxon>
        <taxon>Bacillota</taxon>
        <taxon>Bacilli</taxon>
        <taxon>Bacillales</taxon>
        <taxon>Sporolactobacillaceae</taxon>
        <taxon>Sinobaca</taxon>
    </lineage>
</organism>
<dbReference type="RefSeq" id="WP_120191506.1">
    <property type="nucleotide sequence ID" value="NZ_RAPK01000006.1"/>
</dbReference>
<keyword evidence="5 6" id="KW-0472">Membrane</keyword>
<dbReference type="Proteomes" id="UP000285120">
    <property type="component" value="Unassembled WGS sequence"/>
</dbReference>
<keyword evidence="4 6" id="KW-1133">Transmembrane helix</keyword>
<sequence>MSSFQENYKRYFMLSAAVVFIYAVCAALTSHSLFFLSLATGSLLGLFNLWSMYRDTQAAADFERSNKLAFALGMPARVGAGVVIALLFLQFPEHFGIVPLAAGLMTPYLIILFSLLFFAFSSD</sequence>
<reference evidence="7 8" key="1">
    <citation type="submission" date="2018-09" db="EMBL/GenBank/DDBJ databases">
        <title>Genomic Encyclopedia of Archaeal and Bacterial Type Strains, Phase II (KMG-II): from individual species to whole genera.</title>
        <authorList>
            <person name="Goeker M."/>
        </authorList>
    </citation>
    <scope>NUCLEOTIDE SEQUENCE [LARGE SCALE GENOMIC DNA]</scope>
    <source>
        <strain evidence="7 8">DSM 17008</strain>
    </source>
</reference>
<accession>A0A419V7P2</accession>
<comment type="subcellular location">
    <subcellularLocation>
        <location evidence="1">Cell membrane</location>
        <topology evidence="1">Multi-pass membrane protein</topology>
    </subcellularLocation>
</comment>
<dbReference type="InterPro" id="IPR005598">
    <property type="entry name" value="ATP_synth_I"/>
</dbReference>
<dbReference type="PANTHER" id="PTHR40035:SF1">
    <property type="entry name" value="ATP SYNTHASE PROTEIN I"/>
    <property type="match status" value="1"/>
</dbReference>
<dbReference type="PANTHER" id="PTHR40035">
    <property type="entry name" value="ATP SYNTHASE PROTEIN I"/>
    <property type="match status" value="1"/>
</dbReference>
<feature type="transmembrane region" description="Helical" evidence="6">
    <location>
        <begin position="35"/>
        <end position="53"/>
    </location>
</feature>
<protein>
    <submittedName>
        <fullName evidence="7">ATP synthase protein I</fullName>
    </submittedName>
</protein>
<evidence type="ECO:0000256" key="5">
    <source>
        <dbReference type="ARBA" id="ARBA00023136"/>
    </source>
</evidence>
<feature type="transmembrane region" description="Helical" evidence="6">
    <location>
        <begin position="74"/>
        <end position="91"/>
    </location>
</feature>
<dbReference type="EMBL" id="RAPK01000006">
    <property type="protein sequence ID" value="RKD76085.1"/>
    <property type="molecule type" value="Genomic_DNA"/>
</dbReference>
<dbReference type="Pfam" id="PF03899">
    <property type="entry name" value="ATP-synt_I"/>
    <property type="match status" value="1"/>
</dbReference>
<evidence type="ECO:0000313" key="7">
    <source>
        <dbReference type="EMBL" id="RKD76085.1"/>
    </source>
</evidence>
<name>A0A419V7P2_9BACL</name>
<evidence type="ECO:0000256" key="4">
    <source>
        <dbReference type="ARBA" id="ARBA00022989"/>
    </source>
</evidence>
<keyword evidence="2" id="KW-1003">Cell membrane</keyword>
<evidence type="ECO:0000256" key="1">
    <source>
        <dbReference type="ARBA" id="ARBA00004651"/>
    </source>
</evidence>
<evidence type="ECO:0000313" key="8">
    <source>
        <dbReference type="Proteomes" id="UP000285120"/>
    </source>
</evidence>
<evidence type="ECO:0000256" key="6">
    <source>
        <dbReference type="SAM" id="Phobius"/>
    </source>
</evidence>